<keyword evidence="1" id="KW-0472">Membrane</keyword>
<organism evidence="3 4">
    <name type="scientific">Rhodopila globiformis</name>
    <name type="common">Rhodopseudomonas globiformis</name>
    <dbReference type="NCBI Taxonomy" id="1071"/>
    <lineage>
        <taxon>Bacteria</taxon>
        <taxon>Pseudomonadati</taxon>
        <taxon>Pseudomonadota</taxon>
        <taxon>Alphaproteobacteria</taxon>
        <taxon>Acetobacterales</taxon>
        <taxon>Acetobacteraceae</taxon>
        <taxon>Rhodopila</taxon>
    </lineage>
</organism>
<dbReference type="AlphaFoldDB" id="A0A2S6N2Q2"/>
<dbReference type="RefSeq" id="WP_104521187.1">
    <property type="nucleotide sequence ID" value="NZ_NHRY01000236.1"/>
</dbReference>
<feature type="transmembrane region" description="Helical" evidence="1">
    <location>
        <begin position="7"/>
        <end position="29"/>
    </location>
</feature>
<dbReference type="GO" id="GO:0005886">
    <property type="term" value="C:plasma membrane"/>
    <property type="evidence" value="ECO:0007669"/>
    <property type="project" value="TreeGrafter"/>
</dbReference>
<dbReference type="EMBL" id="NHRY01000236">
    <property type="protein sequence ID" value="PPQ28879.1"/>
    <property type="molecule type" value="Genomic_DNA"/>
</dbReference>
<evidence type="ECO:0000259" key="2">
    <source>
        <dbReference type="Pfam" id="PF02698"/>
    </source>
</evidence>
<dbReference type="CDD" id="cd06259">
    <property type="entry name" value="YdcF-like"/>
    <property type="match status" value="1"/>
</dbReference>
<evidence type="ECO:0000313" key="3">
    <source>
        <dbReference type="EMBL" id="PPQ28879.1"/>
    </source>
</evidence>
<reference evidence="3 4" key="1">
    <citation type="journal article" date="2018" name="Arch. Microbiol.">
        <title>New insights into the metabolic potential of the phototrophic purple bacterium Rhodopila globiformis DSM 161(T) from its draft genome sequence and evidence for a vanadium-dependent nitrogenase.</title>
        <authorList>
            <person name="Imhoff J.F."/>
            <person name="Rahn T."/>
            <person name="Kunzel S."/>
            <person name="Neulinger S.C."/>
        </authorList>
    </citation>
    <scope>NUCLEOTIDE SEQUENCE [LARGE SCALE GENOMIC DNA]</scope>
    <source>
        <strain evidence="3 4">DSM 161</strain>
    </source>
</reference>
<dbReference type="InterPro" id="IPR051599">
    <property type="entry name" value="Cell_Envelope_Assoc"/>
</dbReference>
<evidence type="ECO:0000313" key="4">
    <source>
        <dbReference type="Proteomes" id="UP000239724"/>
    </source>
</evidence>
<dbReference type="PANTHER" id="PTHR30336">
    <property type="entry name" value="INNER MEMBRANE PROTEIN, PROBABLE PERMEASE"/>
    <property type="match status" value="1"/>
</dbReference>
<protein>
    <recommendedName>
        <fullName evidence="2">DUF218 domain-containing protein</fullName>
    </recommendedName>
</protein>
<dbReference type="PANTHER" id="PTHR30336:SF4">
    <property type="entry name" value="ENVELOPE BIOGENESIS FACTOR ELYC"/>
    <property type="match status" value="1"/>
</dbReference>
<dbReference type="OrthoDB" id="9812311at2"/>
<feature type="domain" description="DUF218" evidence="2">
    <location>
        <begin position="46"/>
        <end position="175"/>
    </location>
</feature>
<dbReference type="GO" id="GO:0043164">
    <property type="term" value="P:Gram-negative-bacterium-type cell wall biogenesis"/>
    <property type="evidence" value="ECO:0007669"/>
    <property type="project" value="TreeGrafter"/>
</dbReference>
<sequence>MRPRGGARWVAGIAALAVVAWSLGFLWFVQVAVHRTGPPPPAHADGVVALTGGAGRVELALRLLAAGQADKLLLSGIGGGTELSTLGRMAGIDTAKLAPRVTVGRYASSTLGNAVETAAWAAQNDISTLIVVTAAFHMPRALAELHRALPDVALFPLPVPPGKDGTERGPGLRLEMGEFAKYLLAVSGLSAWLPHREAPAALHPSPGSEE</sequence>
<name>A0A2S6N2Q2_RHOGL</name>
<dbReference type="Proteomes" id="UP000239724">
    <property type="component" value="Unassembled WGS sequence"/>
</dbReference>
<gene>
    <name evidence="3" type="ORF">CCS01_23160</name>
</gene>
<evidence type="ECO:0000256" key="1">
    <source>
        <dbReference type="SAM" id="Phobius"/>
    </source>
</evidence>
<keyword evidence="1" id="KW-0812">Transmembrane</keyword>
<comment type="caution">
    <text evidence="3">The sequence shown here is derived from an EMBL/GenBank/DDBJ whole genome shotgun (WGS) entry which is preliminary data.</text>
</comment>
<keyword evidence="1" id="KW-1133">Transmembrane helix</keyword>
<accession>A0A2S6N2Q2</accession>
<dbReference type="Pfam" id="PF02698">
    <property type="entry name" value="DUF218"/>
    <property type="match status" value="1"/>
</dbReference>
<dbReference type="GO" id="GO:0000270">
    <property type="term" value="P:peptidoglycan metabolic process"/>
    <property type="evidence" value="ECO:0007669"/>
    <property type="project" value="TreeGrafter"/>
</dbReference>
<proteinExistence type="predicted"/>
<keyword evidence="4" id="KW-1185">Reference proteome</keyword>
<dbReference type="InterPro" id="IPR003848">
    <property type="entry name" value="DUF218"/>
</dbReference>